<evidence type="ECO:0000256" key="2">
    <source>
        <dbReference type="ARBA" id="ARBA00023235"/>
    </source>
</evidence>
<accession>A0A9X2XYI0</accession>
<feature type="active site" evidence="3">
    <location>
        <position position="46"/>
    </location>
</feature>
<dbReference type="PANTHER" id="PTHR13774:SF17">
    <property type="entry name" value="PHENAZINE BIOSYNTHESIS-LIKE DOMAIN-CONTAINING PROTEIN"/>
    <property type="match status" value="1"/>
</dbReference>
<keyword evidence="5" id="KW-1185">Reference proteome</keyword>
<proteinExistence type="inferred from homology"/>
<dbReference type="PIRSF" id="PIRSF016184">
    <property type="entry name" value="PhzC_PhzF"/>
    <property type="match status" value="1"/>
</dbReference>
<dbReference type="Gene3D" id="3.10.310.10">
    <property type="entry name" value="Diaminopimelate Epimerase, Chain A, domain 1"/>
    <property type="match status" value="2"/>
</dbReference>
<dbReference type="Proteomes" id="UP001155483">
    <property type="component" value="Unassembled WGS sequence"/>
</dbReference>
<dbReference type="GO" id="GO:0016853">
    <property type="term" value="F:isomerase activity"/>
    <property type="evidence" value="ECO:0007669"/>
    <property type="project" value="UniProtKB-KW"/>
</dbReference>
<dbReference type="InterPro" id="IPR003719">
    <property type="entry name" value="Phenazine_PhzF-like"/>
</dbReference>
<dbReference type="RefSeq" id="WP_279298549.1">
    <property type="nucleotide sequence ID" value="NZ_JAOTIF010000017.1"/>
</dbReference>
<organism evidence="4 5">
    <name type="scientific">Paraflavisolibacter caeni</name>
    <dbReference type="NCBI Taxonomy" id="2982496"/>
    <lineage>
        <taxon>Bacteria</taxon>
        <taxon>Pseudomonadati</taxon>
        <taxon>Bacteroidota</taxon>
        <taxon>Chitinophagia</taxon>
        <taxon>Chitinophagales</taxon>
        <taxon>Chitinophagaceae</taxon>
        <taxon>Paraflavisolibacter</taxon>
    </lineage>
</organism>
<gene>
    <name evidence="4" type="ORF">OCK74_18465</name>
</gene>
<comment type="similarity">
    <text evidence="1">Belongs to the PhzF family.</text>
</comment>
<dbReference type="NCBIfam" id="TIGR00654">
    <property type="entry name" value="PhzF_family"/>
    <property type="match status" value="1"/>
</dbReference>
<reference evidence="4" key="2">
    <citation type="submission" date="2023-04" db="EMBL/GenBank/DDBJ databases">
        <title>Paracnuella aquatica gen. nov., sp. nov., a member of the family Chitinophagaceae isolated from a hot spring.</title>
        <authorList>
            <person name="Wang C."/>
        </authorList>
    </citation>
    <scope>NUCLEOTIDE SEQUENCE</scope>
    <source>
        <strain evidence="4">LB-8</strain>
    </source>
</reference>
<name>A0A9X2XYI0_9BACT</name>
<evidence type="ECO:0000256" key="3">
    <source>
        <dbReference type="PIRSR" id="PIRSR016184-1"/>
    </source>
</evidence>
<protein>
    <submittedName>
        <fullName evidence="4">PhzF family phenazine biosynthesis protein</fullName>
    </submittedName>
</protein>
<evidence type="ECO:0000256" key="1">
    <source>
        <dbReference type="ARBA" id="ARBA00008270"/>
    </source>
</evidence>
<comment type="caution">
    <text evidence="4">The sequence shown here is derived from an EMBL/GenBank/DDBJ whole genome shotgun (WGS) entry which is preliminary data.</text>
</comment>
<sequence>MKLTIYQVDAFTDKVFGGNPAAVIPLQAWPEDSLMQKIAMENNLSETAFFVKTDEGYHLRWFTPQNEIDLCGHATLASAYVIKNFLEPHIQEIQFSTQVAGILKASAKDGLYTLDFPARVPETSEIPETLLESLGVDVVVEVLKSRDYFVVLPNEEAVQNLDPDFSLMKELDAFGVIATAKGHSADAVSRCFFPKAGIQEDPVTGSAHCNIVPYWSEKLGKKELSCKQLSKRGGDLLCELKDGRVLMSGKCVLYMTGEILLNHA</sequence>
<evidence type="ECO:0000313" key="4">
    <source>
        <dbReference type="EMBL" id="MCU7551110.1"/>
    </source>
</evidence>
<dbReference type="PANTHER" id="PTHR13774">
    <property type="entry name" value="PHENAZINE BIOSYNTHESIS PROTEIN"/>
    <property type="match status" value="1"/>
</dbReference>
<dbReference type="GO" id="GO:0005737">
    <property type="term" value="C:cytoplasm"/>
    <property type="evidence" value="ECO:0007669"/>
    <property type="project" value="TreeGrafter"/>
</dbReference>
<reference evidence="4" key="1">
    <citation type="submission" date="2022-09" db="EMBL/GenBank/DDBJ databases">
        <authorList>
            <person name="Yuan C."/>
            <person name="Ke Z."/>
        </authorList>
    </citation>
    <scope>NUCLEOTIDE SEQUENCE</scope>
    <source>
        <strain evidence="4">LB-8</strain>
    </source>
</reference>
<dbReference type="AlphaFoldDB" id="A0A9X2XYI0"/>
<dbReference type="EMBL" id="JAOTIF010000017">
    <property type="protein sequence ID" value="MCU7551110.1"/>
    <property type="molecule type" value="Genomic_DNA"/>
</dbReference>
<evidence type="ECO:0000313" key="5">
    <source>
        <dbReference type="Proteomes" id="UP001155483"/>
    </source>
</evidence>
<dbReference type="SUPFAM" id="SSF54506">
    <property type="entry name" value="Diaminopimelate epimerase-like"/>
    <property type="match status" value="1"/>
</dbReference>
<dbReference type="Pfam" id="PF02567">
    <property type="entry name" value="PhzC-PhzF"/>
    <property type="match status" value="1"/>
</dbReference>
<keyword evidence="2" id="KW-0413">Isomerase</keyword>